<protein>
    <submittedName>
        <fullName evidence="2">Uncharacterized protein</fullName>
    </submittedName>
</protein>
<dbReference type="OrthoDB" id="3769991at2759"/>
<evidence type="ECO:0000256" key="1">
    <source>
        <dbReference type="SAM" id="SignalP"/>
    </source>
</evidence>
<reference evidence="2 3" key="1">
    <citation type="journal article" date="2018" name="PLoS Pathog.">
        <title>Evolution of structural diversity of trichothecenes, a family of toxins produced by plant pathogenic and entomopathogenic fungi.</title>
        <authorList>
            <person name="Proctor R.H."/>
            <person name="McCormick S.P."/>
            <person name="Kim H.S."/>
            <person name="Cardoza R.E."/>
            <person name="Stanley A.M."/>
            <person name="Lindo L."/>
            <person name="Kelly A."/>
            <person name="Brown D.W."/>
            <person name="Lee T."/>
            <person name="Vaughan M.M."/>
            <person name="Alexander N.J."/>
            <person name="Busman M."/>
            <person name="Gutierrez S."/>
        </authorList>
    </citation>
    <scope>NUCLEOTIDE SEQUENCE [LARGE SCALE GENOMIC DNA]</scope>
    <source>
        <strain evidence="2 3">NRRL 20695</strain>
    </source>
</reference>
<evidence type="ECO:0000313" key="2">
    <source>
        <dbReference type="EMBL" id="RGP59665.1"/>
    </source>
</evidence>
<sequence length="120" mass="12684">MYIASFIMLALSGLASASPQGVPDKPIQFWARLYADSPDCSGGKTYSYVGTQGNCINRPVPGTGSAIVQIGEVGKYFLAGWTEADCKGKVILVETNPGVCIDLGGTDVKSWSNDMKPFGK</sequence>
<keyword evidence="3" id="KW-1185">Reference proteome</keyword>
<proteinExistence type="predicted"/>
<dbReference type="EMBL" id="PXOG01000370">
    <property type="protein sequence ID" value="RGP59665.1"/>
    <property type="molecule type" value="Genomic_DNA"/>
</dbReference>
<feature type="chain" id="PRO_5017424869" evidence="1">
    <location>
        <begin position="18"/>
        <end position="120"/>
    </location>
</feature>
<name>A0A395RHV3_9HYPO</name>
<dbReference type="AlphaFoldDB" id="A0A395RHV3"/>
<accession>A0A395RHV3</accession>
<evidence type="ECO:0000313" key="3">
    <source>
        <dbReference type="Proteomes" id="UP000266234"/>
    </source>
</evidence>
<feature type="signal peptide" evidence="1">
    <location>
        <begin position="1"/>
        <end position="17"/>
    </location>
</feature>
<comment type="caution">
    <text evidence="2">The sequence shown here is derived from an EMBL/GenBank/DDBJ whole genome shotgun (WGS) entry which is preliminary data.</text>
</comment>
<gene>
    <name evidence="2" type="ORF">FLONG3_11136</name>
</gene>
<dbReference type="Proteomes" id="UP000266234">
    <property type="component" value="Unassembled WGS sequence"/>
</dbReference>
<keyword evidence="1" id="KW-0732">Signal</keyword>
<organism evidence="2 3">
    <name type="scientific">Fusarium longipes</name>
    <dbReference type="NCBI Taxonomy" id="694270"/>
    <lineage>
        <taxon>Eukaryota</taxon>
        <taxon>Fungi</taxon>
        <taxon>Dikarya</taxon>
        <taxon>Ascomycota</taxon>
        <taxon>Pezizomycotina</taxon>
        <taxon>Sordariomycetes</taxon>
        <taxon>Hypocreomycetidae</taxon>
        <taxon>Hypocreales</taxon>
        <taxon>Nectriaceae</taxon>
        <taxon>Fusarium</taxon>
    </lineage>
</organism>